<gene>
    <name evidence="9" type="ORF">BJZ21_003480</name>
</gene>
<evidence type="ECO:0000256" key="4">
    <source>
        <dbReference type="ARBA" id="ARBA00022679"/>
    </source>
</evidence>
<keyword evidence="10" id="KW-1185">Reference proteome</keyword>
<dbReference type="CDD" id="cd00609">
    <property type="entry name" value="AAT_like"/>
    <property type="match status" value="1"/>
</dbReference>
<dbReference type="Gene3D" id="3.40.640.10">
    <property type="entry name" value="Type I PLP-dependent aspartate aminotransferase-like (Major domain)"/>
    <property type="match status" value="1"/>
</dbReference>
<dbReference type="EMBL" id="JACCBG010000001">
    <property type="protein sequence ID" value="NYD43397.1"/>
    <property type="molecule type" value="Genomic_DNA"/>
</dbReference>
<feature type="region of interest" description="Disordered" evidence="7">
    <location>
        <begin position="1"/>
        <end position="27"/>
    </location>
</feature>
<keyword evidence="4 6" id="KW-0808">Transferase</keyword>
<protein>
    <recommendedName>
        <fullName evidence="6">Aminotransferase</fullName>
        <ecNumber evidence="6">2.6.1.-</ecNumber>
    </recommendedName>
</protein>
<evidence type="ECO:0000256" key="7">
    <source>
        <dbReference type="SAM" id="MobiDB-lite"/>
    </source>
</evidence>
<evidence type="ECO:0000256" key="6">
    <source>
        <dbReference type="RuleBase" id="RU000481"/>
    </source>
</evidence>
<comment type="similarity">
    <text evidence="2 6">Belongs to the class-I pyridoxal-phosphate-dependent aminotransferase family.</text>
</comment>
<dbReference type="InterPro" id="IPR050596">
    <property type="entry name" value="AspAT/PAT-like"/>
</dbReference>
<evidence type="ECO:0000313" key="10">
    <source>
        <dbReference type="Proteomes" id="UP000535511"/>
    </source>
</evidence>
<accession>A0A7Y9E9C3</accession>
<name>A0A7Y9E9C3_9ACTN</name>
<comment type="caution">
    <text evidence="9">The sequence shown here is derived from an EMBL/GenBank/DDBJ whole genome shotgun (WGS) entry which is preliminary data.</text>
</comment>
<evidence type="ECO:0000256" key="5">
    <source>
        <dbReference type="ARBA" id="ARBA00022898"/>
    </source>
</evidence>
<dbReference type="PROSITE" id="PS00105">
    <property type="entry name" value="AA_TRANSFER_CLASS_1"/>
    <property type="match status" value="1"/>
</dbReference>
<evidence type="ECO:0000313" key="9">
    <source>
        <dbReference type="EMBL" id="NYD43397.1"/>
    </source>
</evidence>
<feature type="compositionally biased region" description="Polar residues" evidence="7">
    <location>
        <begin position="1"/>
        <end position="16"/>
    </location>
</feature>
<comment type="cofactor">
    <cofactor evidence="1 6">
        <name>pyridoxal 5'-phosphate</name>
        <dbReference type="ChEBI" id="CHEBI:597326"/>
    </cofactor>
</comment>
<dbReference type="SUPFAM" id="SSF53383">
    <property type="entry name" value="PLP-dependent transferases"/>
    <property type="match status" value="1"/>
</dbReference>
<dbReference type="Pfam" id="PF00155">
    <property type="entry name" value="Aminotran_1_2"/>
    <property type="match status" value="1"/>
</dbReference>
<dbReference type="PANTHER" id="PTHR46383:SF1">
    <property type="entry name" value="ASPARTATE AMINOTRANSFERASE"/>
    <property type="match status" value="1"/>
</dbReference>
<evidence type="ECO:0000256" key="1">
    <source>
        <dbReference type="ARBA" id="ARBA00001933"/>
    </source>
</evidence>
<dbReference type="GO" id="GO:0030170">
    <property type="term" value="F:pyridoxal phosphate binding"/>
    <property type="evidence" value="ECO:0007669"/>
    <property type="project" value="InterPro"/>
</dbReference>
<reference evidence="9 10" key="1">
    <citation type="submission" date="2020-07" db="EMBL/GenBank/DDBJ databases">
        <title>Sequencing the genomes of 1000 actinobacteria strains.</title>
        <authorList>
            <person name="Klenk H.-P."/>
        </authorList>
    </citation>
    <scope>NUCLEOTIDE SEQUENCE [LARGE SCALE GENOMIC DNA]</scope>
    <source>
        <strain evidence="9 10">DSM 21350</strain>
    </source>
</reference>
<keyword evidence="5" id="KW-0663">Pyridoxal phosphate</keyword>
<dbReference type="AlphaFoldDB" id="A0A7Y9E9C3"/>
<dbReference type="InterPro" id="IPR015424">
    <property type="entry name" value="PyrdxlP-dep_Trfase"/>
</dbReference>
<dbReference type="EC" id="2.6.1.-" evidence="6"/>
<dbReference type="GO" id="GO:0006520">
    <property type="term" value="P:amino acid metabolic process"/>
    <property type="evidence" value="ECO:0007669"/>
    <property type="project" value="InterPro"/>
</dbReference>
<sequence length="415" mass="44645">MTETSTTQPGSRQPGTSPRDRRVSRRVGAIAESATLKVDAKAKALKAEGRPVIGFGAGEPDFPTPAYVVEAAVEACRDPRNHRYTPAGGLPELKKAIVEKTRRDSGLEIAPSQVLVTNGGKQAIYAAFAVMLDPGDEVIVPAPYWTTYPESIRLAGGVPVEVLADETQDYKVSVAQLEAARTEHTKVLLFVSPSNPTGSVYTAEEIREVGRWAAEHDLWVLTDEIYEHLVYDGVETGSMPVLCPEIAERCVIVNGVAKTYAMTGWRVGWMIGPDDLVKAATNLQSHATSNVSNVAQRAALAAVSGDLAAVEEMKLAFDRRRRTIVAMLNEIDGVVCPTPHGAFYAYPSVKGLLGREHGGRVIGTSAELAEYILDRAEVAVVPGEAFGSPGYLRLSYALGDDDLVEGITRLQKLFA</sequence>
<proteinExistence type="inferred from homology"/>
<dbReference type="InterPro" id="IPR004838">
    <property type="entry name" value="NHTrfase_class1_PyrdxlP-BS"/>
</dbReference>
<dbReference type="Proteomes" id="UP000535511">
    <property type="component" value="Unassembled WGS sequence"/>
</dbReference>
<dbReference type="InterPro" id="IPR004839">
    <property type="entry name" value="Aminotransferase_I/II_large"/>
</dbReference>
<evidence type="ECO:0000256" key="3">
    <source>
        <dbReference type="ARBA" id="ARBA00022576"/>
    </source>
</evidence>
<dbReference type="FunFam" id="3.40.640.10:FF:000033">
    <property type="entry name" value="Aspartate aminotransferase"/>
    <property type="match status" value="1"/>
</dbReference>
<keyword evidence="3 6" id="KW-0032">Aminotransferase</keyword>
<dbReference type="InterPro" id="IPR015421">
    <property type="entry name" value="PyrdxlP-dep_Trfase_major"/>
</dbReference>
<organism evidence="9 10">
    <name type="scientific">Nocardioides panaciterrulae</name>
    <dbReference type="NCBI Taxonomy" id="661492"/>
    <lineage>
        <taxon>Bacteria</taxon>
        <taxon>Bacillati</taxon>
        <taxon>Actinomycetota</taxon>
        <taxon>Actinomycetes</taxon>
        <taxon>Propionibacteriales</taxon>
        <taxon>Nocardioidaceae</taxon>
        <taxon>Nocardioides</taxon>
    </lineage>
</organism>
<feature type="domain" description="Aminotransferase class I/classII large" evidence="8">
    <location>
        <begin position="51"/>
        <end position="405"/>
    </location>
</feature>
<evidence type="ECO:0000256" key="2">
    <source>
        <dbReference type="ARBA" id="ARBA00007441"/>
    </source>
</evidence>
<dbReference type="GO" id="GO:0008483">
    <property type="term" value="F:transaminase activity"/>
    <property type="evidence" value="ECO:0007669"/>
    <property type="project" value="UniProtKB-KW"/>
</dbReference>
<dbReference type="Gene3D" id="3.90.1150.10">
    <property type="entry name" value="Aspartate Aminotransferase, domain 1"/>
    <property type="match status" value="1"/>
</dbReference>
<dbReference type="RefSeq" id="WP_179664936.1">
    <property type="nucleotide sequence ID" value="NZ_JACCBG010000001.1"/>
</dbReference>
<dbReference type="PANTHER" id="PTHR46383">
    <property type="entry name" value="ASPARTATE AMINOTRANSFERASE"/>
    <property type="match status" value="1"/>
</dbReference>
<evidence type="ECO:0000259" key="8">
    <source>
        <dbReference type="Pfam" id="PF00155"/>
    </source>
</evidence>
<dbReference type="InterPro" id="IPR015422">
    <property type="entry name" value="PyrdxlP-dep_Trfase_small"/>
</dbReference>